<feature type="non-terminal residue" evidence="1">
    <location>
        <position position="108"/>
    </location>
</feature>
<reference evidence="1" key="2">
    <citation type="submission" date="2023-05" db="EMBL/GenBank/DDBJ databases">
        <authorList>
            <person name="Fouks B."/>
        </authorList>
    </citation>
    <scope>NUCLEOTIDE SEQUENCE</scope>
    <source>
        <strain evidence="1">Stay&amp;Tobe</strain>
        <tissue evidence="1">Testes</tissue>
    </source>
</reference>
<protein>
    <submittedName>
        <fullName evidence="1">Uncharacterized protein</fullName>
    </submittedName>
</protein>
<gene>
    <name evidence="1" type="ORF">L9F63_019179</name>
</gene>
<name>A0AAD7ZWV6_DIPPU</name>
<dbReference type="AlphaFoldDB" id="A0AAD7ZWV6"/>
<evidence type="ECO:0000313" key="1">
    <source>
        <dbReference type="EMBL" id="KAJ9587303.1"/>
    </source>
</evidence>
<proteinExistence type="predicted"/>
<evidence type="ECO:0000313" key="2">
    <source>
        <dbReference type="Proteomes" id="UP001233999"/>
    </source>
</evidence>
<sequence>SVLFIFHRGNHLKYTYFHSCVDFGFIIKRFAHWAWKPNDFLLQKRDAPPPCLVDSTFGRHSYLKLKGVKLHYVESGKKGSTSPVAAAWVPRLLAQLAPSDSSFVGSLQ</sequence>
<reference evidence="1" key="1">
    <citation type="journal article" date="2023" name="IScience">
        <title>Live-bearing cockroach genome reveals convergent evolutionary mechanisms linked to viviparity in insects and beyond.</title>
        <authorList>
            <person name="Fouks B."/>
            <person name="Harrison M.C."/>
            <person name="Mikhailova A.A."/>
            <person name="Marchal E."/>
            <person name="English S."/>
            <person name="Carruthers M."/>
            <person name="Jennings E.C."/>
            <person name="Chiamaka E.L."/>
            <person name="Frigard R.A."/>
            <person name="Pippel M."/>
            <person name="Attardo G.M."/>
            <person name="Benoit J.B."/>
            <person name="Bornberg-Bauer E."/>
            <person name="Tobe S.S."/>
        </authorList>
    </citation>
    <scope>NUCLEOTIDE SEQUENCE</scope>
    <source>
        <strain evidence="1">Stay&amp;Tobe</strain>
    </source>
</reference>
<keyword evidence="2" id="KW-1185">Reference proteome</keyword>
<comment type="caution">
    <text evidence="1">The sequence shown here is derived from an EMBL/GenBank/DDBJ whole genome shotgun (WGS) entry which is preliminary data.</text>
</comment>
<accession>A0AAD7ZWV6</accession>
<dbReference type="EMBL" id="JASPKZ010006457">
    <property type="protein sequence ID" value="KAJ9587303.1"/>
    <property type="molecule type" value="Genomic_DNA"/>
</dbReference>
<feature type="non-terminal residue" evidence="1">
    <location>
        <position position="1"/>
    </location>
</feature>
<organism evidence="1 2">
    <name type="scientific">Diploptera punctata</name>
    <name type="common">Pacific beetle cockroach</name>
    <dbReference type="NCBI Taxonomy" id="6984"/>
    <lineage>
        <taxon>Eukaryota</taxon>
        <taxon>Metazoa</taxon>
        <taxon>Ecdysozoa</taxon>
        <taxon>Arthropoda</taxon>
        <taxon>Hexapoda</taxon>
        <taxon>Insecta</taxon>
        <taxon>Pterygota</taxon>
        <taxon>Neoptera</taxon>
        <taxon>Polyneoptera</taxon>
        <taxon>Dictyoptera</taxon>
        <taxon>Blattodea</taxon>
        <taxon>Blaberoidea</taxon>
        <taxon>Blaberidae</taxon>
        <taxon>Diplopterinae</taxon>
        <taxon>Diploptera</taxon>
    </lineage>
</organism>
<dbReference type="Proteomes" id="UP001233999">
    <property type="component" value="Unassembled WGS sequence"/>
</dbReference>